<dbReference type="Proteomes" id="UP000007718">
    <property type="component" value="Chromosome"/>
</dbReference>
<evidence type="ECO:0000313" key="2">
    <source>
        <dbReference type="Proteomes" id="UP000007718"/>
    </source>
</evidence>
<accession>F0RJH1</accession>
<dbReference type="EMBL" id="CP002536">
    <property type="protein sequence ID" value="ADY25512.1"/>
    <property type="molecule type" value="Genomic_DNA"/>
</dbReference>
<gene>
    <name evidence="1" type="ordered locus">Deipr_0342</name>
</gene>
<dbReference type="RefSeq" id="WP_013614121.1">
    <property type="nucleotide sequence ID" value="NC_015161.1"/>
</dbReference>
<proteinExistence type="predicted"/>
<sequence>MSHYFLTAQKSVTIRVNRTGSSVVGYTFPVKGVAEAFRAVNNCE</sequence>
<dbReference type="HOGENOM" id="CLU_3215256_0_0_0"/>
<dbReference type="KEGG" id="dpt:Deipr_0342"/>
<dbReference type="AlphaFoldDB" id="F0RJH1"/>
<organism evidence="1 2">
    <name type="scientific">Deinococcus proteolyticus (strain ATCC 35074 / DSM 20540 / JCM 6276 / NBRC 101906 / NCIMB 13154 / VKM Ac-1939 / CCM 2703 / MRP)</name>
    <dbReference type="NCBI Taxonomy" id="693977"/>
    <lineage>
        <taxon>Bacteria</taxon>
        <taxon>Thermotogati</taxon>
        <taxon>Deinococcota</taxon>
        <taxon>Deinococci</taxon>
        <taxon>Deinococcales</taxon>
        <taxon>Deinococcaceae</taxon>
        <taxon>Deinococcus</taxon>
    </lineage>
</organism>
<reference evidence="2" key="1">
    <citation type="submission" date="2011-02" db="EMBL/GenBank/DDBJ databases">
        <title>The complete sequence of chromosome of Deinococcus proteolyticus DSM 20540.</title>
        <authorList>
            <consortium name="US DOE Joint Genome Institute (JGI-PGF)"/>
            <person name="Lucas S."/>
            <person name="Copeland A."/>
            <person name="Lapidus A."/>
            <person name="Bruce D."/>
            <person name="Goodwin L."/>
            <person name="Pitluck S."/>
            <person name="Kyrpides N."/>
            <person name="Mavromatis K."/>
            <person name="Pagani I."/>
            <person name="Ivanova N."/>
            <person name="Ovchinnikova G."/>
            <person name="Zeytun A."/>
            <person name="Detter J.C."/>
            <person name="Han C."/>
            <person name="Land M."/>
            <person name="Hauser L."/>
            <person name="Markowitz V."/>
            <person name="Cheng J.-F."/>
            <person name="Hugenholtz P."/>
            <person name="Woyke T."/>
            <person name="Wu D."/>
            <person name="Pukall R."/>
            <person name="Steenblock K."/>
            <person name="Brambilla E."/>
            <person name="Klenk H.-P."/>
            <person name="Eisen J.A."/>
        </authorList>
    </citation>
    <scope>NUCLEOTIDE SEQUENCE [LARGE SCALE GENOMIC DNA]</scope>
    <source>
        <strain evidence="2">ATCC 35074 / DSM 20540 / JCM 6276 / NBRC 101906 / NCIMB 13154 / VKM Ac-1939 / CCM 2703 / MRP</strain>
    </source>
</reference>
<protein>
    <submittedName>
        <fullName evidence="1">Uncharacterized protein</fullName>
    </submittedName>
</protein>
<evidence type="ECO:0000313" key="1">
    <source>
        <dbReference type="EMBL" id="ADY25512.1"/>
    </source>
</evidence>
<name>F0RJH1_DEIPM</name>
<reference evidence="1 2" key="2">
    <citation type="journal article" date="2012" name="Stand. Genomic Sci.">
        <title>Complete genome sequence of the orange-red pigmented, radioresistant Deinococcus proteolyticus type strain (MRP(T)).</title>
        <authorList>
            <person name="Copeland A."/>
            <person name="Zeytun A."/>
            <person name="Yassawong M."/>
            <person name="Nolan M."/>
            <person name="Lucas S."/>
            <person name="Hammon N."/>
            <person name="Deshpande S."/>
            <person name="Cheng J.F."/>
            <person name="Han C."/>
            <person name="Tapia R."/>
            <person name="Goodwin L.A."/>
            <person name="Pitluck S."/>
            <person name="Mavromatis K."/>
            <person name="Liolios K."/>
            <person name="Pagani I."/>
            <person name="Ivanova N."/>
            <person name="Mikhailova N."/>
            <person name="Pati A."/>
            <person name="Chen A."/>
            <person name="Palaniappan K."/>
            <person name="Land M."/>
            <person name="Hauser L."/>
            <person name="Jeffries C.D."/>
            <person name="Brambilla E.M."/>
            <person name="Rohde M."/>
            <person name="Sikorski J."/>
            <person name="Pukall R."/>
            <person name="Goker M."/>
            <person name="Detter J.C."/>
            <person name="Woyke T."/>
            <person name="Bristow J."/>
            <person name="Eisen J.A."/>
            <person name="Markowitz V."/>
            <person name="Hugenholtz P."/>
            <person name="Kyrpides N.C."/>
            <person name="Klenk H.P."/>
            <person name="Lapidus A."/>
        </authorList>
    </citation>
    <scope>NUCLEOTIDE SEQUENCE [LARGE SCALE GENOMIC DNA]</scope>
    <source>
        <strain evidence="2">ATCC 35074 / DSM 20540 / JCM 6276 / NBRC 101906 / NCIMB 13154 / VKM Ac-1939 / CCM 2703 / MRP</strain>
    </source>
</reference>
<dbReference type="STRING" id="693977.Deipr_0342"/>
<keyword evidence="2" id="KW-1185">Reference proteome</keyword>